<accession>A0ABP9AND6</accession>
<dbReference type="EMBL" id="BAABIG010000002">
    <property type="protein sequence ID" value="GAA4782747.1"/>
    <property type="molecule type" value="Genomic_DNA"/>
</dbReference>
<name>A0ABP9AND6_9ACTN</name>
<evidence type="ECO:0000313" key="3">
    <source>
        <dbReference type="Proteomes" id="UP001501265"/>
    </source>
</evidence>
<reference evidence="3" key="1">
    <citation type="journal article" date="2019" name="Int. J. Syst. Evol. Microbiol.">
        <title>The Global Catalogue of Microorganisms (GCM) 10K type strain sequencing project: providing services to taxonomists for standard genome sequencing and annotation.</title>
        <authorList>
            <consortium name="The Broad Institute Genomics Platform"/>
            <consortium name="The Broad Institute Genome Sequencing Center for Infectious Disease"/>
            <person name="Wu L."/>
            <person name="Ma J."/>
        </authorList>
    </citation>
    <scope>NUCLEOTIDE SEQUENCE [LARGE SCALE GENOMIC DNA]</scope>
    <source>
        <strain evidence="3">JCM 18081</strain>
    </source>
</reference>
<feature type="compositionally biased region" description="Basic and acidic residues" evidence="1">
    <location>
        <begin position="35"/>
        <end position="54"/>
    </location>
</feature>
<comment type="caution">
    <text evidence="2">The sequence shown here is derived from an EMBL/GenBank/DDBJ whole genome shotgun (WGS) entry which is preliminary data.</text>
</comment>
<sequence length="54" mass="6384">MVSTRLGNGPWDTWTLDGFAVHQYRHKPPGRRPSTWRDVRIMDDDRDAESTKDR</sequence>
<evidence type="ECO:0000313" key="2">
    <source>
        <dbReference type="EMBL" id="GAA4782747.1"/>
    </source>
</evidence>
<gene>
    <name evidence="2" type="ORF">GCM10023220_01680</name>
</gene>
<organism evidence="2 3">
    <name type="scientific">Streptomyces ziwulingensis</name>
    <dbReference type="NCBI Taxonomy" id="1045501"/>
    <lineage>
        <taxon>Bacteria</taxon>
        <taxon>Bacillati</taxon>
        <taxon>Actinomycetota</taxon>
        <taxon>Actinomycetes</taxon>
        <taxon>Kitasatosporales</taxon>
        <taxon>Streptomycetaceae</taxon>
        <taxon>Streptomyces</taxon>
    </lineage>
</organism>
<keyword evidence="3" id="KW-1185">Reference proteome</keyword>
<dbReference type="Proteomes" id="UP001501265">
    <property type="component" value="Unassembled WGS sequence"/>
</dbReference>
<evidence type="ECO:0000256" key="1">
    <source>
        <dbReference type="SAM" id="MobiDB-lite"/>
    </source>
</evidence>
<feature type="region of interest" description="Disordered" evidence="1">
    <location>
        <begin position="26"/>
        <end position="54"/>
    </location>
</feature>
<proteinExistence type="predicted"/>
<protein>
    <submittedName>
        <fullName evidence="2">Uncharacterized protein</fullName>
    </submittedName>
</protein>